<dbReference type="EMBL" id="FNIL01000001">
    <property type="protein sequence ID" value="SDN36616.1"/>
    <property type="molecule type" value="Genomic_DNA"/>
</dbReference>
<organism evidence="11 12">
    <name type="scientific">Alkalicoccus daliensis</name>
    <dbReference type="NCBI Taxonomy" id="745820"/>
    <lineage>
        <taxon>Bacteria</taxon>
        <taxon>Bacillati</taxon>
        <taxon>Bacillota</taxon>
        <taxon>Bacilli</taxon>
        <taxon>Bacillales</taxon>
        <taxon>Bacillaceae</taxon>
        <taxon>Alkalicoccus</taxon>
    </lineage>
</organism>
<dbReference type="GO" id="GO:0008033">
    <property type="term" value="P:tRNA processing"/>
    <property type="evidence" value="ECO:0007669"/>
    <property type="project" value="UniProtKB-KW"/>
</dbReference>
<dbReference type="InterPro" id="IPR032810">
    <property type="entry name" value="CCA-adding_enz_C"/>
</dbReference>
<dbReference type="SUPFAM" id="SSF81891">
    <property type="entry name" value="Poly A polymerase C-terminal region-like"/>
    <property type="match status" value="1"/>
</dbReference>
<proteinExistence type="inferred from homology"/>
<dbReference type="Gene3D" id="1.10.246.80">
    <property type="match status" value="1"/>
</dbReference>
<dbReference type="Pfam" id="PF13735">
    <property type="entry name" value="tRNA_NucTran2_2"/>
    <property type="match status" value="1"/>
</dbReference>
<sequence>MNNYFWEEAFLILEEINNYGYEAYIVGGAVRDRILQKEVKDIDIASNIPAEKLKQVFSKVIPIGRNGQTFLVYQSEYHFEITKFKGNNIEEDLQKRDFTCNALALNKEADLIDPLNGIKDISSGLLKAAGDPYRMFQNDPVRLLRLIRFSISENFLVEDLLFKAFIVNGNLIHNAAGERIFNELDKIRTWVEDQSDWERFIFYLSKLPLSLLQNEKIQYYLLHYSGFVSQKTWWTLLLYGIDNHELFPYIPSNIKRHRKKAENALSEYPWDNIKLYDYGIEVINTAVFLKKCFGADIQDEVEKQFLSLPIQHRSDLEIGGKDLLFFPAKLRGSLLRACEQAVLRHQVENDRAQLLAFLRRGEFFEE</sequence>
<name>A0A1H0AU34_9BACI</name>
<dbReference type="InterPro" id="IPR043519">
    <property type="entry name" value="NT_sf"/>
</dbReference>
<dbReference type="Gene3D" id="1.10.3090.10">
    <property type="entry name" value="cca-adding enzyme, domain 2"/>
    <property type="match status" value="1"/>
</dbReference>
<dbReference type="GO" id="GO:0016779">
    <property type="term" value="F:nucleotidyltransferase activity"/>
    <property type="evidence" value="ECO:0007669"/>
    <property type="project" value="UniProtKB-KW"/>
</dbReference>
<dbReference type="PANTHER" id="PTHR46173">
    <property type="entry name" value="CCA TRNA NUCLEOTIDYLTRANSFERASE 1, MITOCHONDRIAL"/>
    <property type="match status" value="1"/>
</dbReference>
<evidence type="ECO:0000259" key="9">
    <source>
        <dbReference type="Pfam" id="PF01743"/>
    </source>
</evidence>
<evidence type="ECO:0000313" key="11">
    <source>
        <dbReference type="EMBL" id="SDN36616.1"/>
    </source>
</evidence>
<evidence type="ECO:0000256" key="7">
    <source>
        <dbReference type="ARBA" id="ARBA00022884"/>
    </source>
</evidence>
<keyword evidence="7 8" id="KW-0694">RNA-binding</keyword>
<protein>
    <submittedName>
        <fullName evidence="11">tRNA nucleotidyltransferase (CCA-adding enzyme)</fullName>
    </submittedName>
</protein>
<evidence type="ECO:0000256" key="4">
    <source>
        <dbReference type="ARBA" id="ARBA00022695"/>
    </source>
</evidence>
<dbReference type="GO" id="GO:0046872">
    <property type="term" value="F:metal ion binding"/>
    <property type="evidence" value="ECO:0007669"/>
    <property type="project" value="UniProtKB-KW"/>
</dbReference>
<dbReference type="RefSeq" id="WP_090840433.1">
    <property type="nucleotide sequence ID" value="NZ_FNIL01000001.1"/>
</dbReference>
<feature type="domain" description="Poly A polymerase head" evidence="9">
    <location>
        <begin position="23"/>
        <end position="126"/>
    </location>
</feature>
<feature type="domain" description="CCA-adding enzyme C-terminal" evidence="10">
    <location>
        <begin position="264"/>
        <end position="358"/>
    </location>
</feature>
<gene>
    <name evidence="11" type="ORF">SAMN04488053_101607</name>
</gene>
<accession>A0A1H0AU34</accession>
<evidence type="ECO:0000313" key="12">
    <source>
        <dbReference type="Proteomes" id="UP000198778"/>
    </source>
</evidence>
<evidence type="ECO:0000256" key="2">
    <source>
        <dbReference type="ARBA" id="ARBA00022679"/>
    </source>
</evidence>
<keyword evidence="12" id="KW-1185">Reference proteome</keyword>
<dbReference type="OrthoDB" id="9805698at2"/>
<evidence type="ECO:0000256" key="8">
    <source>
        <dbReference type="RuleBase" id="RU003953"/>
    </source>
</evidence>
<dbReference type="Proteomes" id="UP000198778">
    <property type="component" value="Unassembled WGS sequence"/>
</dbReference>
<dbReference type="Pfam" id="PF01743">
    <property type="entry name" value="PolyA_pol"/>
    <property type="match status" value="1"/>
</dbReference>
<keyword evidence="6" id="KW-0460">Magnesium</keyword>
<comment type="similarity">
    <text evidence="8">Belongs to the tRNA nucleotidyltransferase/poly(A) polymerase family.</text>
</comment>
<keyword evidence="2 8" id="KW-0808">Transferase</keyword>
<dbReference type="GO" id="GO:0000049">
    <property type="term" value="F:tRNA binding"/>
    <property type="evidence" value="ECO:0007669"/>
    <property type="project" value="TreeGrafter"/>
</dbReference>
<evidence type="ECO:0000259" key="10">
    <source>
        <dbReference type="Pfam" id="PF13735"/>
    </source>
</evidence>
<dbReference type="InterPro" id="IPR002646">
    <property type="entry name" value="PolA_pol_head_dom"/>
</dbReference>
<comment type="cofactor">
    <cofactor evidence="1">
        <name>Mg(2+)</name>
        <dbReference type="ChEBI" id="CHEBI:18420"/>
    </cofactor>
</comment>
<evidence type="ECO:0000256" key="6">
    <source>
        <dbReference type="ARBA" id="ARBA00022842"/>
    </source>
</evidence>
<dbReference type="SUPFAM" id="SSF81301">
    <property type="entry name" value="Nucleotidyltransferase"/>
    <property type="match status" value="1"/>
</dbReference>
<keyword evidence="3" id="KW-0819">tRNA processing</keyword>
<keyword evidence="4" id="KW-0548">Nucleotidyltransferase</keyword>
<dbReference type="InterPro" id="IPR050264">
    <property type="entry name" value="Bact_CCA-adding_enz_type3_sf"/>
</dbReference>
<evidence type="ECO:0000256" key="3">
    <source>
        <dbReference type="ARBA" id="ARBA00022694"/>
    </source>
</evidence>
<dbReference type="AlphaFoldDB" id="A0A1H0AU34"/>
<evidence type="ECO:0000256" key="1">
    <source>
        <dbReference type="ARBA" id="ARBA00001946"/>
    </source>
</evidence>
<dbReference type="Gene3D" id="3.30.460.10">
    <property type="entry name" value="Beta Polymerase, domain 2"/>
    <property type="match status" value="1"/>
</dbReference>
<dbReference type="STRING" id="745820.SAMN04488053_101607"/>
<keyword evidence="5" id="KW-0479">Metal-binding</keyword>
<dbReference type="PANTHER" id="PTHR46173:SF1">
    <property type="entry name" value="CCA TRNA NUCLEOTIDYLTRANSFERASE 1, MITOCHONDRIAL"/>
    <property type="match status" value="1"/>
</dbReference>
<dbReference type="CDD" id="cd05398">
    <property type="entry name" value="NT_ClassII-CCAase"/>
    <property type="match status" value="1"/>
</dbReference>
<evidence type="ECO:0000256" key="5">
    <source>
        <dbReference type="ARBA" id="ARBA00022723"/>
    </source>
</evidence>
<reference evidence="12" key="1">
    <citation type="submission" date="2016-10" db="EMBL/GenBank/DDBJ databases">
        <authorList>
            <person name="Varghese N."/>
            <person name="Submissions S."/>
        </authorList>
    </citation>
    <scope>NUCLEOTIDE SEQUENCE [LARGE SCALE GENOMIC DNA]</scope>
    <source>
        <strain evidence="12">CGMCC 1.10369</strain>
    </source>
</reference>